<dbReference type="Proteomes" id="UP001244341">
    <property type="component" value="Chromosome 11b"/>
</dbReference>
<gene>
    <name evidence="2" type="ORF">OEZ85_005747</name>
</gene>
<feature type="region of interest" description="Disordered" evidence="1">
    <location>
        <begin position="1"/>
        <end position="92"/>
    </location>
</feature>
<reference evidence="2 3" key="1">
    <citation type="submission" date="2023-05" db="EMBL/GenBank/DDBJ databases">
        <title>A 100% complete, gapless, phased diploid assembly of the Scenedesmus obliquus UTEX 3031 genome.</title>
        <authorList>
            <person name="Biondi T.C."/>
            <person name="Hanschen E.R."/>
            <person name="Kwon T."/>
            <person name="Eng W."/>
            <person name="Kruse C.P.S."/>
            <person name="Koehler S.I."/>
            <person name="Kunde Y."/>
            <person name="Gleasner C.D."/>
            <person name="You Mak K.T."/>
            <person name="Polle J."/>
            <person name="Hovde B.T."/>
            <person name="Starkenburg S.R."/>
        </authorList>
    </citation>
    <scope>NUCLEOTIDE SEQUENCE [LARGE SCALE GENOMIC DNA]</scope>
    <source>
        <strain evidence="2 3">DOE0152z</strain>
    </source>
</reference>
<feature type="compositionally biased region" description="Low complexity" evidence="1">
    <location>
        <begin position="169"/>
        <end position="178"/>
    </location>
</feature>
<feature type="region of interest" description="Disordered" evidence="1">
    <location>
        <begin position="169"/>
        <end position="223"/>
    </location>
</feature>
<evidence type="ECO:0000313" key="2">
    <source>
        <dbReference type="EMBL" id="WIA19842.1"/>
    </source>
</evidence>
<protein>
    <submittedName>
        <fullName evidence="2">Uncharacterized protein</fullName>
    </submittedName>
</protein>
<evidence type="ECO:0000256" key="1">
    <source>
        <dbReference type="SAM" id="MobiDB-lite"/>
    </source>
</evidence>
<evidence type="ECO:0000313" key="3">
    <source>
        <dbReference type="Proteomes" id="UP001244341"/>
    </source>
</evidence>
<sequence length="223" mass="22473">MGEQEDNPSAAVPHNDPQQQAKLDGQRRQRDAAEQQQATRRLHNIEAAALQANPEDAGHPERHRALSTEDYPAPEPPAMAAADSPTSSFMEPQIADGLPWLGINSSGININDSSIAGDDAALGDSPLGMLAAAATAAAAADAAASAAAAAAAAASAAADAGDVVGRAVEQVAQEQQQQQGGGVSSSGGQQREVEGGVVGLNAGQGDGAKNDDSSLLEPWCEKP</sequence>
<accession>A0ABY8UEZ9</accession>
<dbReference type="EMBL" id="CP126218">
    <property type="protein sequence ID" value="WIA19842.1"/>
    <property type="molecule type" value="Genomic_DNA"/>
</dbReference>
<proteinExistence type="predicted"/>
<name>A0ABY8UEZ9_TETOB</name>
<organism evidence="2 3">
    <name type="scientific">Tetradesmus obliquus</name>
    <name type="common">Green alga</name>
    <name type="synonym">Acutodesmus obliquus</name>
    <dbReference type="NCBI Taxonomy" id="3088"/>
    <lineage>
        <taxon>Eukaryota</taxon>
        <taxon>Viridiplantae</taxon>
        <taxon>Chlorophyta</taxon>
        <taxon>core chlorophytes</taxon>
        <taxon>Chlorophyceae</taxon>
        <taxon>CS clade</taxon>
        <taxon>Sphaeropleales</taxon>
        <taxon>Scenedesmaceae</taxon>
        <taxon>Tetradesmus</taxon>
    </lineage>
</organism>
<feature type="compositionally biased region" description="Basic and acidic residues" evidence="1">
    <location>
        <begin position="56"/>
        <end position="67"/>
    </location>
</feature>
<feature type="compositionally biased region" description="Basic and acidic residues" evidence="1">
    <location>
        <begin position="24"/>
        <end position="33"/>
    </location>
</feature>
<keyword evidence="3" id="KW-1185">Reference proteome</keyword>
<feature type="compositionally biased region" description="Gly residues" evidence="1">
    <location>
        <begin position="196"/>
        <end position="206"/>
    </location>
</feature>